<evidence type="ECO:0000256" key="2">
    <source>
        <dbReference type="SAM" id="Phobius"/>
    </source>
</evidence>
<dbReference type="SUPFAM" id="SSF55797">
    <property type="entry name" value="PR-1-like"/>
    <property type="match status" value="1"/>
</dbReference>
<dbReference type="STRING" id="690307.A0A1L9WY87"/>
<dbReference type="InterPro" id="IPR035940">
    <property type="entry name" value="CAP_sf"/>
</dbReference>
<dbReference type="InterPro" id="IPR018244">
    <property type="entry name" value="Allrgn_V5/Tpx1_CS"/>
</dbReference>
<keyword evidence="2" id="KW-1133">Transmembrane helix</keyword>
<keyword evidence="2" id="KW-0472">Membrane</keyword>
<dbReference type="PRINTS" id="PR00837">
    <property type="entry name" value="V5TPXLIKE"/>
</dbReference>
<sequence>MTTNNNLLPFTTTSAITTTTTTNTLLHWLYITITILLLLTALTAADPALTQHATTIIVVTVTATTVATPTVPHPASYTSLDLFANTILGVTNTYRQAHNASNLIWNKSLAEYAKKWAEGCKWAHSHGPYGENLAFGFANASAAVAAWGDEGLRYNFRDPTGFTEETGHFTQLVWRATTEVGCAAVDCGVDVNDGKDSQGTKNGDTANKNGNHNGNGNGNNNGSEGINGIQRPQGWYVVCEYTPPGNVIGGNEKLGDKAFFRINVQASSTYSGPWQTAGNNGGSKTSVASSTSGAAAVAAVLGEKGWGWVFYGLVVLGSGGLGQWVVDYLVL</sequence>
<feature type="domain" description="SCP" evidence="3">
    <location>
        <begin position="82"/>
        <end position="249"/>
    </location>
</feature>
<evidence type="ECO:0000313" key="4">
    <source>
        <dbReference type="EMBL" id="OJK01180.1"/>
    </source>
</evidence>
<dbReference type="AlphaFoldDB" id="A0A1L9WY87"/>
<keyword evidence="2" id="KW-0812">Transmembrane</keyword>
<proteinExistence type="predicted"/>
<evidence type="ECO:0000259" key="3">
    <source>
        <dbReference type="SMART" id="SM00198"/>
    </source>
</evidence>
<dbReference type="GeneID" id="30971209"/>
<feature type="region of interest" description="Disordered" evidence="1">
    <location>
        <begin position="193"/>
        <end position="226"/>
    </location>
</feature>
<dbReference type="PANTHER" id="PTHR10334">
    <property type="entry name" value="CYSTEINE-RICH SECRETORY PROTEIN-RELATED"/>
    <property type="match status" value="1"/>
</dbReference>
<accession>A0A1L9WY87</accession>
<dbReference type="PROSITE" id="PS01009">
    <property type="entry name" value="CRISP_1"/>
    <property type="match status" value="1"/>
</dbReference>
<feature type="transmembrane region" description="Helical" evidence="2">
    <location>
        <begin position="25"/>
        <end position="45"/>
    </location>
</feature>
<keyword evidence="5" id="KW-1185">Reference proteome</keyword>
<dbReference type="OrthoDB" id="337038at2759"/>
<dbReference type="VEuPathDB" id="FungiDB:ASPACDRAFT_1854577"/>
<gene>
    <name evidence="4" type="ORF">ASPACDRAFT_1854577</name>
</gene>
<protein>
    <recommendedName>
        <fullName evidence="3">SCP domain-containing protein</fullName>
    </recommendedName>
</protein>
<organism evidence="4 5">
    <name type="scientific">Aspergillus aculeatus (strain ATCC 16872 / CBS 172.66 / WB 5094)</name>
    <dbReference type="NCBI Taxonomy" id="690307"/>
    <lineage>
        <taxon>Eukaryota</taxon>
        <taxon>Fungi</taxon>
        <taxon>Dikarya</taxon>
        <taxon>Ascomycota</taxon>
        <taxon>Pezizomycotina</taxon>
        <taxon>Eurotiomycetes</taxon>
        <taxon>Eurotiomycetidae</taxon>
        <taxon>Eurotiales</taxon>
        <taxon>Aspergillaceae</taxon>
        <taxon>Aspergillus</taxon>
        <taxon>Aspergillus subgen. Circumdati</taxon>
    </lineage>
</organism>
<dbReference type="OMA" id="EPRAQGW"/>
<reference evidence="5" key="1">
    <citation type="journal article" date="2017" name="Genome Biol.">
        <title>Comparative genomics reveals high biological diversity and specific adaptations in the industrially and medically important fungal genus Aspergillus.</title>
        <authorList>
            <person name="de Vries R.P."/>
            <person name="Riley R."/>
            <person name="Wiebenga A."/>
            <person name="Aguilar-Osorio G."/>
            <person name="Amillis S."/>
            <person name="Uchima C.A."/>
            <person name="Anderluh G."/>
            <person name="Asadollahi M."/>
            <person name="Askin M."/>
            <person name="Barry K."/>
            <person name="Battaglia E."/>
            <person name="Bayram O."/>
            <person name="Benocci T."/>
            <person name="Braus-Stromeyer S.A."/>
            <person name="Caldana C."/>
            <person name="Canovas D."/>
            <person name="Cerqueira G.C."/>
            <person name="Chen F."/>
            <person name="Chen W."/>
            <person name="Choi C."/>
            <person name="Clum A."/>
            <person name="Dos Santos R.A."/>
            <person name="Damasio A.R."/>
            <person name="Diallinas G."/>
            <person name="Emri T."/>
            <person name="Fekete E."/>
            <person name="Flipphi M."/>
            <person name="Freyberg S."/>
            <person name="Gallo A."/>
            <person name="Gournas C."/>
            <person name="Habgood R."/>
            <person name="Hainaut M."/>
            <person name="Harispe M.L."/>
            <person name="Henrissat B."/>
            <person name="Hilden K.S."/>
            <person name="Hope R."/>
            <person name="Hossain A."/>
            <person name="Karabika E."/>
            <person name="Karaffa L."/>
            <person name="Karanyi Z."/>
            <person name="Krasevec N."/>
            <person name="Kuo A."/>
            <person name="Kusch H."/>
            <person name="LaButti K."/>
            <person name="Lagendijk E.L."/>
            <person name="Lapidus A."/>
            <person name="Levasseur A."/>
            <person name="Lindquist E."/>
            <person name="Lipzen A."/>
            <person name="Logrieco A.F."/>
            <person name="MacCabe A."/>
            <person name="Maekelae M.R."/>
            <person name="Malavazi I."/>
            <person name="Melin P."/>
            <person name="Meyer V."/>
            <person name="Mielnichuk N."/>
            <person name="Miskei M."/>
            <person name="Molnar A.P."/>
            <person name="Mule G."/>
            <person name="Ngan C.Y."/>
            <person name="Orejas M."/>
            <person name="Orosz E."/>
            <person name="Ouedraogo J.P."/>
            <person name="Overkamp K.M."/>
            <person name="Park H.-S."/>
            <person name="Perrone G."/>
            <person name="Piumi F."/>
            <person name="Punt P.J."/>
            <person name="Ram A.F."/>
            <person name="Ramon A."/>
            <person name="Rauscher S."/>
            <person name="Record E."/>
            <person name="Riano-Pachon D.M."/>
            <person name="Robert V."/>
            <person name="Roehrig J."/>
            <person name="Ruller R."/>
            <person name="Salamov A."/>
            <person name="Salih N.S."/>
            <person name="Samson R.A."/>
            <person name="Sandor E."/>
            <person name="Sanguinetti M."/>
            <person name="Schuetze T."/>
            <person name="Sepcic K."/>
            <person name="Shelest E."/>
            <person name="Sherlock G."/>
            <person name="Sophianopoulou V."/>
            <person name="Squina F.M."/>
            <person name="Sun H."/>
            <person name="Susca A."/>
            <person name="Todd R.B."/>
            <person name="Tsang A."/>
            <person name="Unkles S.E."/>
            <person name="van de Wiele N."/>
            <person name="van Rossen-Uffink D."/>
            <person name="Oliveira J.V."/>
            <person name="Vesth T.C."/>
            <person name="Visser J."/>
            <person name="Yu J.-H."/>
            <person name="Zhou M."/>
            <person name="Andersen M.R."/>
            <person name="Archer D.B."/>
            <person name="Baker S.E."/>
            <person name="Benoit I."/>
            <person name="Brakhage A.A."/>
            <person name="Braus G.H."/>
            <person name="Fischer R."/>
            <person name="Frisvad J.C."/>
            <person name="Goldman G.H."/>
            <person name="Houbraken J."/>
            <person name="Oakley B."/>
            <person name="Pocsi I."/>
            <person name="Scazzocchio C."/>
            <person name="Seiboth B."/>
            <person name="vanKuyk P.A."/>
            <person name="Wortman J."/>
            <person name="Dyer P.S."/>
            <person name="Grigoriev I.V."/>
        </authorList>
    </citation>
    <scope>NUCLEOTIDE SEQUENCE [LARGE SCALE GENOMIC DNA]</scope>
    <source>
        <strain evidence="5">ATCC 16872 / CBS 172.66 / WB 5094</strain>
    </source>
</reference>
<dbReference type="InterPro" id="IPR014044">
    <property type="entry name" value="CAP_dom"/>
</dbReference>
<dbReference type="GO" id="GO:0005576">
    <property type="term" value="C:extracellular region"/>
    <property type="evidence" value="ECO:0007669"/>
    <property type="project" value="InterPro"/>
</dbReference>
<evidence type="ECO:0000313" key="5">
    <source>
        <dbReference type="Proteomes" id="UP000184546"/>
    </source>
</evidence>
<dbReference type="Gene3D" id="3.40.33.10">
    <property type="entry name" value="CAP"/>
    <property type="match status" value="1"/>
</dbReference>
<dbReference type="Proteomes" id="UP000184546">
    <property type="component" value="Unassembled WGS sequence"/>
</dbReference>
<dbReference type="RefSeq" id="XP_020057519.1">
    <property type="nucleotide sequence ID" value="XM_020197395.1"/>
</dbReference>
<dbReference type="Pfam" id="PF00188">
    <property type="entry name" value="CAP"/>
    <property type="match status" value="1"/>
</dbReference>
<name>A0A1L9WY87_ASPA1</name>
<dbReference type="SMART" id="SM00198">
    <property type="entry name" value="SCP"/>
    <property type="match status" value="1"/>
</dbReference>
<evidence type="ECO:0000256" key="1">
    <source>
        <dbReference type="SAM" id="MobiDB-lite"/>
    </source>
</evidence>
<dbReference type="InterPro" id="IPR001283">
    <property type="entry name" value="CRISP-related"/>
</dbReference>
<dbReference type="EMBL" id="KV878974">
    <property type="protein sequence ID" value="OJK01180.1"/>
    <property type="molecule type" value="Genomic_DNA"/>
</dbReference>